<evidence type="ECO:0000313" key="3">
    <source>
        <dbReference type="Proteomes" id="UP000693738"/>
    </source>
</evidence>
<reference evidence="2" key="1">
    <citation type="submission" date="2021-05" db="EMBL/GenBank/DDBJ databases">
        <authorList>
            <person name="Khan N."/>
        </authorList>
    </citation>
    <scope>NUCLEOTIDE SEQUENCE</scope>
</reference>
<evidence type="ECO:0000313" key="2">
    <source>
        <dbReference type="EMBL" id="CAG7559975.1"/>
    </source>
</evidence>
<gene>
    <name evidence="2" type="ORF">FEQUK3_LOCUS5704</name>
</gene>
<dbReference type="AlphaFoldDB" id="A0A8J2ITJ0"/>
<dbReference type="Proteomes" id="UP000693738">
    <property type="component" value="Unassembled WGS sequence"/>
</dbReference>
<name>A0A8J2ITJ0_FUSEQ</name>
<evidence type="ECO:0000259" key="1">
    <source>
        <dbReference type="Pfam" id="PF25000"/>
    </source>
</evidence>
<proteinExistence type="predicted"/>
<accession>A0A8J2ITJ0</accession>
<protein>
    <recommendedName>
        <fullName evidence="1">DUF7779 domain-containing protein</fullName>
    </recommendedName>
</protein>
<organism evidence="2 3">
    <name type="scientific">Fusarium equiseti</name>
    <name type="common">Fusarium scirpi</name>
    <dbReference type="NCBI Taxonomy" id="61235"/>
    <lineage>
        <taxon>Eukaryota</taxon>
        <taxon>Fungi</taxon>
        <taxon>Dikarya</taxon>
        <taxon>Ascomycota</taxon>
        <taxon>Pezizomycotina</taxon>
        <taxon>Sordariomycetes</taxon>
        <taxon>Hypocreomycetidae</taxon>
        <taxon>Hypocreales</taxon>
        <taxon>Nectriaceae</taxon>
        <taxon>Fusarium</taxon>
        <taxon>Fusarium incarnatum-equiseti species complex</taxon>
    </lineage>
</organism>
<comment type="caution">
    <text evidence="2">The sequence shown here is derived from an EMBL/GenBank/DDBJ whole genome shotgun (WGS) entry which is preliminary data.</text>
</comment>
<dbReference type="EMBL" id="CAJSTJ010000131">
    <property type="protein sequence ID" value="CAG7559975.1"/>
    <property type="molecule type" value="Genomic_DNA"/>
</dbReference>
<dbReference type="Pfam" id="PF25000">
    <property type="entry name" value="DUF7779"/>
    <property type="match status" value="1"/>
</dbReference>
<dbReference type="InterPro" id="IPR056681">
    <property type="entry name" value="DUF7779"/>
</dbReference>
<sequence length="471" mass="54658">MREFVQLYNTDARYVQLREDAPPSQQYRYGLTLATTWSFRSLTSTARRLLEILSLLNPDRIQEDIFRNPEKKNDTTWFWDADTFVHARSELLNSSIIKRDIQASQRWPLCERLLPHLERAYKLWLEYSKAWESYPVDEVLPSLMNEAAVYLHERGFSQEGKLYLKLSLKLCERGSIAHEPLISDMHLTMGALCNETNDAKGCLEHNILCLAKRKEHAEQTGKPDLRLAFAHSQMGIAYMMIKKFAKVTEYFKQCDLMLKSLPDLDADEFGFPVCNLGLAYWVQGELEEADKTLTDLLAQREKRHGKLDRVSYKTGRVLQALGNVRSSKAAEAAKRGDDQTAQRLYDESFVIHTNCLAQYESTLGKFNHRTADACHKLAEHHIRKGKDDVAQYYLDRALGIWVDRSWFKNESARTSFLRGKHLQQMGGRENFENGSRWIQRAIVLRREVVVSDDDKELDTQDFDDLICFWSI</sequence>
<feature type="domain" description="DUF7779" evidence="1">
    <location>
        <begin position="37"/>
        <end position="105"/>
    </location>
</feature>